<keyword evidence="1" id="KW-0175">Coiled coil</keyword>
<protein>
    <submittedName>
        <fullName evidence="2">Uncharacterized protein</fullName>
    </submittedName>
</protein>
<evidence type="ECO:0000313" key="3">
    <source>
        <dbReference type="Proteomes" id="UP000095780"/>
    </source>
</evidence>
<evidence type="ECO:0000313" key="2">
    <source>
        <dbReference type="EMBL" id="CUQ92629.1"/>
    </source>
</evidence>
<evidence type="ECO:0000256" key="1">
    <source>
        <dbReference type="SAM" id="Coils"/>
    </source>
</evidence>
<reference evidence="2 3" key="1">
    <citation type="submission" date="2015-09" db="EMBL/GenBank/DDBJ databases">
        <authorList>
            <consortium name="Pathogen Informatics"/>
        </authorList>
    </citation>
    <scope>NUCLEOTIDE SEQUENCE [LARGE SCALE GENOMIC DNA]</scope>
    <source>
        <strain evidence="2 3">2789STDY5834878</strain>
    </source>
</reference>
<dbReference type="AlphaFoldDB" id="A0A175A6T6"/>
<name>A0A175A6T6_9FIRM</name>
<proteinExistence type="predicted"/>
<accession>A0A175A6T6</accession>
<dbReference type="Proteomes" id="UP000095780">
    <property type="component" value="Unassembled WGS sequence"/>
</dbReference>
<feature type="coiled-coil region" evidence="1">
    <location>
        <begin position="98"/>
        <end position="147"/>
    </location>
</feature>
<sequence length="226" mass="26489">MELFKKEFYEDLSKITNHRTVSNAAVNISEEAFKAMKDDPQYREKVLSLIQRDWGDSYAPRNCSVLITVGATLNEYRADSWPVGYDSEFDMRSQNSFYKRTSEKKDRQKELLEEYLENRAQAKKQQLEMLNKKIAKMELERSRQTQSWNSERQMAKASNAYDANIMMEAELVKNITKTMEISNNQSYYINPNTRQFTSNVKNTAIKDREVFNGSMQNLLNPIEDLV</sequence>
<gene>
    <name evidence="2" type="ORF">ERS852492_03141</name>
</gene>
<organism evidence="2 3">
    <name type="scientific">Lachnospira eligens</name>
    <dbReference type="NCBI Taxonomy" id="39485"/>
    <lineage>
        <taxon>Bacteria</taxon>
        <taxon>Bacillati</taxon>
        <taxon>Bacillota</taxon>
        <taxon>Clostridia</taxon>
        <taxon>Lachnospirales</taxon>
        <taxon>Lachnospiraceae</taxon>
        <taxon>Lachnospira</taxon>
    </lineage>
</organism>
<dbReference type="EMBL" id="CZBV01000020">
    <property type="protein sequence ID" value="CUQ92629.1"/>
    <property type="molecule type" value="Genomic_DNA"/>
</dbReference>